<dbReference type="InterPro" id="IPR036513">
    <property type="entry name" value="STAS_dom_sf"/>
</dbReference>
<sequence>MLTTITNLPDNIVGVSATGKVTAQDYERVLIPLIEEKLKRHKKLSCLYQLGPDFEGFEPAALWNDASIGMRHPFSWTRIACVTDVDWIFNTTKAFGFLSAGHMRVFRNAELEAATKWIIEAD</sequence>
<dbReference type="HOGENOM" id="CLU_137390_1_1_0"/>
<keyword evidence="2" id="KW-1185">Reference proteome</keyword>
<dbReference type="AlphaFoldDB" id="D5ER41"/>
<dbReference type="RefSeq" id="WP_013042756.1">
    <property type="nucleotide sequence ID" value="NC_014008.1"/>
</dbReference>
<dbReference type="SUPFAM" id="SSF52091">
    <property type="entry name" value="SpoIIaa-like"/>
    <property type="match status" value="1"/>
</dbReference>
<dbReference type="Proteomes" id="UP000000925">
    <property type="component" value="Chromosome"/>
</dbReference>
<reference evidence="1 2" key="1">
    <citation type="journal article" date="2010" name="Stand. Genomic Sci.">
        <title>Complete genome sequence of Coraliomargarita akajimensis type strain (04OKA010-24).</title>
        <authorList>
            <person name="Mavromatis K."/>
            <person name="Abt B."/>
            <person name="Brambilla E."/>
            <person name="Lapidus A."/>
            <person name="Copeland A."/>
            <person name="Deshpande S."/>
            <person name="Nolan M."/>
            <person name="Lucas S."/>
            <person name="Tice H."/>
            <person name="Cheng J.F."/>
            <person name="Han C."/>
            <person name="Detter J.C."/>
            <person name="Woyke T."/>
            <person name="Goodwin L."/>
            <person name="Pitluck S."/>
            <person name="Held B."/>
            <person name="Brettin T."/>
            <person name="Tapia R."/>
            <person name="Ivanova N."/>
            <person name="Mikhailova N."/>
            <person name="Pati A."/>
            <person name="Liolios K."/>
            <person name="Chen A."/>
            <person name="Palaniappan K."/>
            <person name="Land M."/>
            <person name="Hauser L."/>
            <person name="Chang Y.J."/>
            <person name="Jeffries C.D."/>
            <person name="Rohde M."/>
            <person name="Goker M."/>
            <person name="Bristow J."/>
            <person name="Eisen J.A."/>
            <person name="Markowitz V."/>
            <person name="Hugenholtz P."/>
            <person name="Klenk H.P."/>
            <person name="Kyrpides N.C."/>
        </authorList>
    </citation>
    <scope>NUCLEOTIDE SEQUENCE [LARGE SCALE GENOMIC DNA]</scope>
    <source>
        <strain evidence="2">DSM 45221 / IAM 15411 / JCM 23193 / KCTC 12865</strain>
    </source>
</reference>
<dbReference type="EMBL" id="CP001998">
    <property type="protein sequence ID" value="ADE54034.1"/>
    <property type="molecule type" value="Genomic_DNA"/>
</dbReference>
<proteinExistence type="predicted"/>
<dbReference type="eggNOG" id="ENOG5032Z4S">
    <property type="taxonomic scope" value="Bacteria"/>
</dbReference>
<dbReference type="OrthoDB" id="9811577at2"/>
<protein>
    <recommendedName>
        <fullName evidence="3">STAS/SEC14 domain-containing protein</fullName>
    </recommendedName>
</protein>
<accession>D5ER41</accession>
<dbReference type="Pfam" id="PF11964">
    <property type="entry name" value="SpoIIAA-like"/>
    <property type="match status" value="1"/>
</dbReference>
<dbReference type="Gene3D" id="3.40.50.10600">
    <property type="entry name" value="SpoIIaa-like domains"/>
    <property type="match status" value="1"/>
</dbReference>
<evidence type="ECO:0000313" key="2">
    <source>
        <dbReference type="Proteomes" id="UP000000925"/>
    </source>
</evidence>
<evidence type="ECO:0000313" key="1">
    <source>
        <dbReference type="EMBL" id="ADE54034.1"/>
    </source>
</evidence>
<dbReference type="InterPro" id="IPR021866">
    <property type="entry name" value="SpoIIAA-like"/>
</dbReference>
<name>D5ER41_CORAD</name>
<dbReference type="STRING" id="583355.Caka_1012"/>
<organism evidence="1 2">
    <name type="scientific">Coraliomargarita akajimensis (strain DSM 45221 / IAM 15411 / JCM 23193 / KCTC 12865 / 04OKA010-24)</name>
    <dbReference type="NCBI Taxonomy" id="583355"/>
    <lineage>
        <taxon>Bacteria</taxon>
        <taxon>Pseudomonadati</taxon>
        <taxon>Verrucomicrobiota</taxon>
        <taxon>Opitutia</taxon>
        <taxon>Puniceicoccales</taxon>
        <taxon>Coraliomargaritaceae</taxon>
        <taxon>Coraliomargarita</taxon>
    </lineage>
</organism>
<evidence type="ECO:0008006" key="3">
    <source>
        <dbReference type="Google" id="ProtNLM"/>
    </source>
</evidence>
<dbReference type="InterPro" id="IPR038396">
    <property type="entry name" value="SpoIIAA-like_sf"/>
</dbReference>
<gene>
    <name evidence="1" type="ordered locus">Caka_1012</name>
</gene>
<dbReference type="KEGG" id="caa:Caka_1012"/>